<accession>A0A9D1S8H8</accession>
<evidence type="ECO:0000313" key="2">
    <source>
        <dbReference type="EMBL" id="HIU51169.1"/>
    </source>
</evidence>
<gene>
    <name evidence="2" type="ORF">IAB70_00865</name>
</gene>
<feature type="transmembrane region" description="Helical" evidence="1">
    <location>
        <begin position="6"/>
        <end position="24"/>
    </location>
</feature>
<reference evidence="2" key="1">
    <citation type="submission" date="2020-10" db="EMBL/GenBank/DDBJ databases">
        <authorList>
            <person name="Gilroy R."/>
        </authorList>
    </citation>
    <scope>NUCLEOTIDE SEQUENCE</scope>
    <source>
        <strain evidence="2">CHK195-15760</strain>
    </source>
</reference>
<comment type="caution">
    <text evidence="2">The sequence shown here is derived from an EMBL/GenBank/DDBJ whole genome shotgun (WGS) entry which is preliminary data.</text>
</comment>
<dbReference type="AlphaFoldDB" id="A0A9D1S8H8"/>
<dbReference type="EMBL" id="DVNH01000006">
    <property type="protein sequence ID" value="HIU51169.1"/>
    <property type="molecule type" value="Genomic_DNA"/>
</dbReference>
<keyword evidence="1" id="KW-1133">Transmembrane helix</keyword>
<protein>
    <submittedName>
        <fullName evidence="2">Uncharacterized protein</fullName>
    </submittedName>
</protein>
<sequence length="122" mass="14429">MTALLILVYLLIMIIFSLIAFAVMQIKLAGLTVKDFWSFIEANQSLDKLYRISKRYEHMTQQEQVIFLKEAEKLFRAFEKVPNVLWEEEYPKYSDVLDAYKNVKILRWTTINENKVTSKKGS</sequence>
<evidence type="ECO:0000313" key="3">
    <source>
        <dbReference type="Proteomes" id="UP000824093"/>
    </source>
</evidence>
<dbReference type="Proteomes" id="UP000824093">
    <property type="component" value="Unassembled WGS sequence"/>
</dbReference>
<reference evidence="2" key="2">
    <citation type="journal article" date="2021" name="PeerJ">
        <title>Extensive microbial diversity within the chicken gut microbiome revealed by metagenomics and culture.</title>
        <authorList>
            <person name="Gilroy R."/>
            <person name="Ravi A."/>
            <person name="Getino M."/>
            <person name="Pursley I."/>
            <person name="Horton D.L."/>
            <person name="Alikhan N.F."/>
            <person name="Baker D."/>
            <person name="Gharbi K."/>
            <person name="Hall N."/>
            <person name="Watson M."/>
            <person name="Adriaenssens E.M."/>
            <person name="Foster-Nyarko E."/>
            <person name="Jarju S."/>
            <person name="Secka A."/>
            <person name="Antonio M."/>
            <person name="Oren A."/>
            <person name="Chaudhuri R.R."/>
            <person name="La Ragione R."/>
            <person name="Hildebrand F."/>
            <person name="Pallen M.J."/>
        </authorList>
    </citation>
    <scope>NUCLEOTIDE SEQUENCE</scope>
    <source>
        <strain evidence="2">CHK195-15760</strain>
    </source>
</reference>
<evidence type="ECO:0000256" key="1">
    <source>
        <dbReference type="SAM" id="Phobius"/>
    </source>
</evidence>
<organism evidence="2 3">
    <name type="scientific">Candidatus Merdicola faecigallinarum</name>
    <dbReference type="NCBI Taxonomy" id="2840862"/>
    <lineage>
        <taxon>Bacteria</taxon>
        <taxon>Bacillati</taxon>
        <taxon>Bacillota</taxon>
        <taxon>Clostridia</taxon>
        <taxon>Candidatus Merdicola</taxon>
    </lineage>
</organism>
<keyword evidence="1" id="KW-0472">Membrane</keyword>
<proteinExistence type="predicted"/>
<name>A0A9D1S8H8_9FIRM</name>
<keyword evidence="1" id="KW-0812">Transmembrane</keyword>